<dbReference type="AlphaFoldDB" id="A0A5C7II85"/>
<dbReference type="PANTHER" id="PTHR48040">
    <property type="entry name" value="PLEIOTROPIC DRUG RESISTANCE PROTEIN 1-LIKE ISOFORM X1"/>
    <property type="match status" value="1"/>
</dbReference>
<name>A0A5C7II85_9ROSI</name>
<dbReference type="Proteomes" id="UP000323000">
    <property type="component" value="Chromosome 2"/>
</dbReference>
<keyword evidence="1" id="KW-0812">Transmembrane</keyword>
<accession>A0A5C7II85</accession>
<evidence type="ECO:0000256" key="1">
    <source>
        <dbReference type="SAM" id="Phobius"/>
    </source>
</evidence>
<dbReference type="PANTHER" id="PTHR48040:SF28">
    <property type="entry name" value="ABC TRANSPORTER G FAMILY MEMBER 39-LIKE"/>
    <property type="match status" value="1"/>
</dbReference>
<comment type="caution">
    <text evidence="2">The sequence shown here is derived from an EMBL/GenBank/DDBJ whole genome shotgun (WGS) entry which is preliminary data.</text>
</comment>
<organism evidence="2 3">
    <name type="scientific">Acer yangbiense</name>
    <dbReference type="NCBI Taxonomy" id="1000413"/>
    <lineage>
        <taxon>Eukaryota</taxon>
        <taxon>Viridiplantae</taxon>
        <taxon>Streptophyta</taxon>
        <taxon>Embryophyta</taxon>
        <taxon>Tracheophyta</taxon>
        <taxon>Spermatophyta</taxon>
        <taxon>Magnoliopsida</taxon>
        <taxon>eudicotyledons</taxon>
        <taxon>Gunneridae</taxon>
        <taxon>Pentapetalae</taxon>
        <taxon>rosids</taxon>
        <taxon>malvids</taxon>
        <taxon>Sapindales</taxon>
        <taxon>Sapindaceae</taxon>
        <taxon>Hippocastanoideae</taxon>
        <taxon>Acereae</taxon>
        <taxon>Acer</taxon>
    </lineage>
</organism>
<protein>
    <submittedName>
        <fullName evidence="2">Uncharacterized protein</fullName>
    </submittedName>
</protein>
<keyword evidence="1" id="KW-1133">Transmembrane helix</keyword>
<dbReference type="OrthoDB" id="66620at2759"/>
<feature type="transmembrane region" description="Helical" evidence="1">
    <location>
        <begin position="116"/>
        <end position="135"/>
    </location>
</feature>
<reference evidence="3" key="1">
    <citation type="journal article" date="2019" name="Gigascience">
        <title>De novo genome assembly of the endangered Acer yangbiense, a plant species with extremely small populations endemic to Yunnan Province, China.</title>
        <authorList>
            <person name="Yang J."/>
            <person name="Wariss H.M."/>
            <person name="Tao L."/>
            <person name="Zhang R."/>
            <person name="Yun Q."/>
            <person name="Hollingsworth P."/>
            <person name="Dao Z."/>
            <person name="Luo G."/>
            <person name="Guo H."/>
            <person name="Ma Y."/>
            <person name="Sun W."/>
        </authorList>
    </citation>
    <scope>NUCLEOTIDE SEQUENCE [LARGE SCALE GENOMIC DNA]</scope>
    <source>
        <strain evidence="3">cv. Malutang</strain>
    </source>
</reference>
<evidence type="ECO:0000313" key="2">
    <source>
        <dbReference type="EMBL" id="TXG68841.1"/>
    </source>
</evidence>
<sequence>MFQTYPIEKCVAKSKADIDINVTDNSRLRLFKPNVSSIVEDEIALEKGMILRPCLIFPLNTEFDGVNYFVDMLSVSIYISSHLLSLFLYSQSTWEQFKSCLWKQLWTYRRSPDYNLIRFCFTFVAALVLNCHNLLAGWN</sequence>
<dbReference type="EMBL" id="VAHF01000002">
    <property type="protein sequence ID" value="TXG68841.1"/>
    <property type="molecule type" value="Genomic_DNA"/>
</dbReference>
<gene>
    <name evidence="2" type="ORF">EZV62_003776</name>
</gene>
<proteinExistence type="predicted"/>
<keyword evidence="3" id="KW-1185">Reference proteome</keyword>
<keyword evidence="1" id="KW-0472">Membrane</keyword>
<evidence type="ECO:0000313" key="3">
    <source>
        <dbReference type="Proteomes" id="UP000323000"/>
    </source>
</evidence>